<protein>
    <recommendedName>
        <fullName evidence="3 6">Flagellar basal body rod protein FlgB</fullName>
    </recommendedName>
</protein>
<keyword evidence="9" id="KW-0282">Flagellum</keyword>
<evidence type="ECO:0000256" key="3">
    <source>
        <dbReference type="ARBA" id="ARBA00014376"/>
    </source>
</evidence>
<keyword evidence="9" id="KW-0969">Cilium</keyword>
<organism evidence="9 10">
    <name type="scientific">Clostridium neonatale</name>
    <dbReference type="NCBI Taxonomy" id="137838"/>
    <lineage>
        <taxon>Bacteria</taxon>
        <taxon>Bacillati</taxon>
        <taxon>Bacillota</taxon>
        <taxon>Clostridia</taxon>
        <taxon>Eubacteriales</taxon>
        <taxon>Clostridiaceae</taxon>
        <taxon>Clostridium</taxon>
    </lineage>
</organism>
<dbReference type="Proteomes" id="UP000789738">
    <property type="component" value="Unassembled WGS sequence"/>
</dbReference>
<dbReference type="Proteomes" id="UP000431451">
    <property type="component" value="Unassembled WGS sequence"/>
</dbReference>
<dbReference type="InterPro" id="IPR019776">
    <property type="entry name" value="Flagellar_basal_body_rod_CS"/>
</dbReference>
<dbReference type="EMBL" id="CAMTCP010000111">
    <property type="protein sequence ID" value="CAI3559169.1"/>
    <property type="molecule type" value="Genomic_DNA"/>
</dbReference>
<comment type="subunit">
    <text evidence="6">The basal body constitutes a major portion of the flagellar organelle and consists of a number of rings mounted on a central rod.</text>
</comment>
<dbReference type="GO" id="GO:0071973">
    <property type="term" value="P:bacterial-type flagellum-dependent cell motility"/>
    <property type="evidence" value="ECO:0007669"/>
    <property type="project" value="InterPro"/>
</dbReference>
<evidence type="ECO:0000313" key="7">
    <source>
        <dbReference type="EMBL" id="CAG9705263.1"/>
    </source>
</evidence>
<reference evidence="9 10" key="1">
    <citation type="submission" date="2018-06" db="EMBL/GenBank/DDBJ databases">
        <authorList>
            <consortium name="IHU Genomes"/>
        </authorList>
    </citation>
    <scope>NUCLEOTIDE SEQUENCE [LARGE SCALE GENOMIC DNA]</scope>
    <source>
        <strain evidence="9 10">NEC25</strain>
    </source>
</reference>
<dbReference type="Proteomes" id="UP001189143">
    <property type="component" value="Unassembled WGS sequence"/>
</dbReference>
<comment type="function">
    <text evidence="5 6">Structural component of flagellum, the bacterial motility apparatus. Part of the rod structure of flagellar basal body.</text>
</comment>
<keyword evidence="9" id="KW-0966">Cell projection</keyword>
<evidence type="ECO:0000313" key="10">
    <source>
        <dbReference type="Proteomes" id="UP000431451"/>
    </source>
</evidence>
<dbReference type="PIRSF" id="PIRSF002889">
    <property type="entry name" value="Rod_FlgB"/>
    <property type="match status" value="1"/>
</dbReference>
<comment type="subcellular location">
    <subcellularLocation>
        <location evidence="1 6">Bacterial flagellum basal body</location>
    </subcellularLocation>
</comment>
<dbReference type="PROSITE" id="PS00588">
    <property type="entry name" value="FLAGELLA_BB_ROD"/>
    <property type="match status" value="1"/>
</dbReference>
<reference evidence="7" key="2">
    <citation type="submission" date="2021-10" db="EMBL/GenBank/DDBJ databases">
        <authorList>
            <person name="Mesa V."/>
        </authorList>
    </citation>
    <scope>NUCLEOTIDE SEQUENCE</scope>
    <source>
        <strain evidence="7">CC3_PB</strain>
    </source>
</reference>
<evidence type="ECO:0000256" key="2">
    <source>
        <dbReference type="ARBA" id="ARBA00009677"/>
    </source>
</evidence>
<dbReference type="EMBL" id="UWJD01000002">
    <property type="protein sequence ID" value="VCT85586.1"/>
    <property type="molecule type" value="Genomic_DNA"/>
</dbReference>
<evidence type="ECO:0000313" key="9">
    <source>
        <dbReference type="EMBL" id="VCT85586.1"/>
    </source>
</evidence>
<sequence length="146" mass="16376">MLFFNIFKIEKGSEEMGIMSIGSDENYNLLKEGLKASNMRAKVIANNMANINTKDYKKFSVVFEENLKKDDSSFNLKKTNSKHIAGDNDMDGNISIEQETGTSMRNDGNNVDLDIEKVNQAANTLKYNALITRISGKINELKSVIK</sequence>
<evidence type="ECO:0000256" key="5">
    <source>
        <dbReference type="ARBA" id="ARBA00024934"/>
    </source>
</evidence>
<dbReference type="NCBIfam" id="TIGR01396">
    <property type="entry name" value="FlgB"/>
    <property type="match status" value="1"/>
</dbReference>
<dbReference type="AlphaFoldDB" id="A0A653AUU4"/>
<evidence type="ECO:0000313" key="8">
    <source>
        <dbReference type="EMBL" id="CAI3559169.1"/>
    </source>
</evidence>
<evidence type="ECO:0000256" key="4">
    <source>
        <dbReference type="ARBA" id="ARBA00023143"/>
    </source>
</evidence>
<accession>A0A653AUU4</accession>
<dbReference type="GO" id="GO:0030694">
    <property type="term" value="C:bacterial-type flagellum basal body, rod"/>
    <property type="evidence" value="ECO:0007669"/>
    <property type="project" value="InterPro"/>
</dbReference>
<evidence type="ECO:0000256" key="1">
    <source>
        <dbReference type="ARBA" id="ARBA00004117"/>
    </source>
</evidence>
<evidence type="ECO:0000256" key="6">
    <source>
        <dbReference type="PIRNR" id="PIRNR002889"/>
    </source>
</evidence>
<dbReference type="InterPro" id="IPR006300">
    <property type="entry name" value="FlgB"/>
</dbReference>
<proteinExistence type="inferred from homology"/>
<comment type="similarity">
    <text evidence="2 6">Belongs to the flagella basal body rod proteins family.</text>
</comment>
<dbReference type="NCBIfam" id="NF009266">
    <property type="entry name" value="PRK12623.1"/>
    <property type="match status" value="1"/>
</dbReference>
<gene>
    <name evidence="9" type="primary">flgB</name>
    <name evidence="8" type="ORF">CNEO2_10061</name>
    <name evidence="7" type="ORF">CNEO_41741</name>
    <name evidence="9" type="ORF">CNEONATNEC25_03189</name>
</gene>
<dbReference type="EMBL" id="CAKJVE010000004">
    <property type="protein sequence ID" value="CAG9705263.1"/>
    <property type="molecule type" value="Genomic_DNA"/>
</dbReference>
<reference evidence="8" key="3">
    <citation type="submission" date="2022-10" db="EMBL/GenBank/DDBJ databases">
        <authorList>
            <person name="Aires J."/>
            <person name="Mesa V."/>
        </authorList>
    </citation>
    <scope>NUCLEOTIDE SEQUENCE</scope>
    <source>
        <strain evidence="8">Clostridium neonatale JD116</strain>
    </source>
</reference>
<name>A0A653AUU4_9CLOT</name>
<keyword evidence="4 6" id="KW-0975">Bacterial flagellum</keyword>